<evidence type="ECO:0000313" key="4">
    <source>
        <dbReference type="RefSeq" id="XP_013418315.1"/>
    </source>
</evidence>
<feature type="region of interest" description="Disordered" evidence="1">
    <location>
        <begin position="81"/>
        <end position="105"/>
    </location>
</feature>
<feature type="transmembrane region" description="Helical" evidence="2">
    <location>
        <begin position="12"/>
        <end position="32"/>
    </location>
</feature>
<dbReference type="RefSeq" id="XP_013418315.1">
    <property type="nucleotide sequence ID" value="XM_013562861.1"/>
</dbReference>
<dbReference type="Proteomes" id="UP000085678">
    <property type="component" value="Unplaced"/>
</dbReference>
<dbReference type="GeneID" id="106179303"/>
<protein>
    <submittedName>
        <fullName evidence="4 5">Uncharacterized protein LOC106179303</fullName>
    </submittedName>
</protein>
<accession>A0A1S3K7T0</accession>
<sequence length="226" mass="24675">METSPEHLSLIIAPPVAGGVVLAVVVVVIVFCRRRCRKQDIDRSVKKQGNEITGGVRYEKKTGIENVAMDYDSTAQLTASERNDGRKNEILKGKASQNHTPSTGEYLHFADSGSSLKQHMYGNVSVTMDNSLRSSSGVIDTYQVGPALTPHDSNYSQFMTSSCHSYVNTKQKGEGTNSETRGSSESADYTYAWPTFSIKKGKDVPLTNYGTYEDVGTSGSNLSRKK</sequence>
<dbReference type="RefSeq" id="XP_013418316.1">
    <property type="nucleotide sequence ID" value="XM_013562862.1"/>
</dbReference>
<reference evidence="4 5" key="1">
    <citation type="submission" date="2025-04" db="UniProtKB">
        <authorList>
            <consortium name="RefSeq"/>
        </authorList>
    </citation>
    <scope>IDENTIFICATION</scope>
    <source>
        <tissue evidence="4 5">Gonads</tissue>
    </source>
</reference>
<feature type="compositionally biased region" description="Basic and acidic residues" evidence="1">
    <location>
        <begin position="81"/>
        <end position="92"/>
    </location>
</feature>
<evidence type="ECO:0000313" key="3">
    <source>
        <dbReference type="Proteomes" id="UP000085678"/>
    </source>
</evidence>
<proteinExistence type="predicted"/>
<evidence type="ECO:0000313" key="5">
    <source>
        <dbReference type="RefSeq" id="XP_013418316.1"/>
    </source>
</evidence>
<evidence type="ECO:0000256" key="2">
    <source>
        <dbReference type="SAM" id="Phobius"/>
    </source>
</evidence>
<organism evidence="3 5">
    <name type="scientific">Lingula anatina</name>
    <name type="common">Brachiopod</name>
    <name type="synonym">Lingula unguis</name>
    <dbReference type="NCBI Taxonomy" id="7574"/>
    <lineage>
        <taxon>Eukaryota</taxon>
        <taxon>Metazoa</taxon>
        <taxon>Spiralia</taxon>
        <taxon>Lophotrochozoa</taxon>
        <taxon>Brachiopoda</taxon>
        <taxon>Linguliformea</taxon>
        <taxon>Lingulata</taxon>
        <taxon>Lingulida</taxon>
        <taxon>Linguloidea</taxon>
        <taxon>Lingulidae</taxon>
        <taxon>Lingula</taxon>
    </lineage>
</organism>
<evidence type="ECO:0000256" key="1">
    <source>
        <dbReference type="SAM" id="MobiDB-lite"/>
    </source>
</evidence>
<gene>
    <name evidence="4 5" type="primary">LOC106179303</name>
</gene>
<keyword evidence="2" id="KW-1133">Transmembrane helix</keyword>
<name>A0A1S3K7T0_LINAN</name>
<keyword evidence="2" id="KW-0472">Membrane</keyword>
<dbReference type="KEGG" id="lak:106179303"/>
<dbReference type="AlphaFoldDB" id="A0A1S3K7T0"/>
<keyword evidence="2" id="KW-0812">Transmembrane</keyword>
<keyword evidence="3" id="KW-1185">Reference proteome</keyword>